<dbReference type="AlphaFoldDB" id="A0A4S4L328"/>
<comment type="caution">
    <text evidence="2">The sequence shown here is derived from an EMBL/GenBank/DDBJ whole genome shotgun (WGS) entry which is preliminary data.</text>
</comment>
<organism evidence="2 3">
    <name type="scientific">Bondarzewia mesenterica</name>
    <dbReference type="NCBI Taxonomy" id="1095465"/>
    <lineage>
        <taxon>Eukaryota</taxon>
        <taxon>Fungi</taxon>
        <taxon>Dikarya</taxon>
        <taxon>Basidiomycota</taxon>
        <taxon>Agaricomycotina</taxon>
        <taxon>Agaricomycetes</taxon>
        <taxon>Russulales</taxon>
        <taxon>Bondarzewiaceae</taxon>
        <taxon>Bondarzewia</taxon>
    </lineage>
</organism>
<dbReference type="Proteomes" id="UP000310158">
    <property type="component" value="Unassembled WGS sequence"/>
</dbReference>
<name>A0A4S4L328_9AGAM</name>
<reference evidence="2 3" key="1">
    <citation type="submission" date="2019-02" db="EMBL/GenBank/DDBJ databases">
        <title>Genome sequencing of the rare red list fungi Bondarzewia mesenterica.</title>
        <authorList>
            <person name="Buettner E."/>
            <person name="Kellner H."/>
        </authorList>
    </citation>
    <scope>NUCLEOTIDE SEQUENCE [LARGE SCALE GENOMIC DNA]</scope>
    <source>
        <strain evidence="2 3">DSM 108281</strain>
    </source>
</reference>
<keyword evidence="3" id="KW-1185">Reference proteome</keyword>
<evidence type="ECO:0000256" key="1">
    <source>
        <dbReference type="SAM" id="MobiDB-lite"/>
    </source>
</evidence>
<feature type="compositionally biased region" description="Polar residues" evidence="1">
    <location>
        <begin position="17"/>
        <end position="26"/>
    </location>
</feature>
<protein>
    <submittedName>
        <fullName evidence="2">Uncharacterized protein</fullName>
    </submittedName>
</protein>
<dbReference type="OrthoDB" id="5418055at2759"/>
<evidence type="ECO:0000313" key="2">
    <source>
        <dbReference type="EMBL" id="THH05689.1"/>
    </source>
</evidence>
<accession>A0A4S4L328</accession>
<sequence>MFTQTAEHLTLSSLGRSSLETQSAASETGDRQKSTFQEDESVPAPFCAWLQDYFRSGQFIATCGQAADAKKSQVHVFVLALEEQAEHLTRVPVFEHQSDLSARWGRQTGEAFDTDLDDRKIRGCEHGRGRGGHQDLGFVLLGCTEDSRDASAHGDTNGKKRWRV</sequence>
<feature type="region of interest" description="Disordered" evidence="1">
    <location>
        <begin position="17"/>
        <end position="38"/>
    </location>
</feature>
<evidence type="ECO:0000313" key="3">
    <source>
        <dbReference type="Proteomes" id="UP000310158"/>
    </source>
</evidence>
<gene>
    <name evidence="2" type="ORF">EW146_g9830</name>
</gene>
<proteinExistence type="predicted"/>
<dbReference type="EMBL" id="SGPL01000974">
    <property type="protein sequence ID" value="THH05689.1"/>
    <property type="molecule type" value="Genomic_DNA"/>
</dbReference>